<evidence type="ECO:0000256" key="1">
    <source>
        <dbReference type="ARBA" id="ARBA00004613"/>
    </source>
</evidence>
<reference evidence="7" key="1">
    <citation type="submission" date="2020-06" db="EMBL/GenBank/DDBJ databases">
        <authorList>
            <person name="Li T."/>
            <person name="Hu X."/>
            <person name="Zhang T."/>
            <person name="Song X."/>
            <person name="Zhang H."/>
            <person name="Dai N."/>
            <person name="Sheng W."/>
            <person name="Hou X."/>
            <person name="Wei L."/>
        </authorList>
    </citation>
    <scope>NUCLEOTIDE SEQUENCE</scope>
    <source>
        <strain evidence="7">K16</strain>
        <tissue evidence="7">Leaf</tissue>
    </source>
</reference>
<accession>A0AAE1WVC7</accession>
<dbReference type="Proteomes" id="UP001289374">
    <property type="component" value="Unassembled WGS sequence"/>
</dbReference>
<dbReference type="InterPro" id="IPR036574">
    <property type="entry name" value="Scorpion_toxin-like_sf"/>
</dbReference>
<dbReference type="GO" id="GO:0005576">
    <property type="term" value="C:extracellular region"/>
    <property type="evidence" value="ECO:0007669"/>
    <property type="project" value="UniProtKB-SubCell"/>
</dbReference>
<keyword evidence="8" id="KW-1185">Reference proteome</keyword>
<feature type="chain" id="PRO_5042293478" evidence="5">
    <location>
        <begin position="21"/>
        <end position="76"/>
    </location>
</feature>
<evidence type="ECO:0000256" key="2">
    <source>
        <dbReference type="ARBA" id="ARBA00022525"/>
    </source>
</evidence>
<dbReference type="EMBL" id="JACGWL010000006">
    <property type="protein sequence ID" value="KAK4400096.1"/>
    <property type="molecule type" value="Genomic_DNA"/>
</dbReference>
<evidence type="ECO:0000256" key="4">
    <source>
        <dbReference type="ARBA" id="ARBA00023157"/>
    </source>
</evidence>
<evidence type="ECO:0000313" key="7">
    <source>
        <dbReference type="EMBL" id="KAK4400096.1"/>
    </source>
</evidence>
<dbReference type="PANTHER" id="PTHR33147:SF129">
    <property type="entry name" value="DEFENSIN-LIKE PROTEIN 2-RELATED"/>
    <property type="match status" value="1"/>
</dbReference>
<evidence type="ECO:0000256" key="5">
    <source>
        <dbReference type="SAM" id="SignalP"/>
    </source>
</evidence>
<evidence type="ECO:0000259" key="6">
    <source>
        <dbReference type="Pfam" id="PF00304"/>
    </source>
</evidence>
<comment type="subcellular location">
    <subcellularLocation>
        <location evidence="1">Secreted</location>
    </subcellularLocation>
</comment>
<organism evidence="7 8">
    <name type="scientific">Sesamum angolense</name>
    <dbReference type="NCBI Taxonomy" id="2727404"/>
    <lineage>
        <taxon>Eukaryota</taxon>
        <taxon>Viridiplantae</taxon>
        <taxon>Streptophyta</taxon>
        <taxon>Embryophyta</taxon>
        <taxon>Tracheophyta</taxon>
        <taxon>Spermatophyta</taxon>
        <taxon>Magnoliopsida</taxon>
        <taxon>eudicotyledons</taxon>
        <taxon>Gunneridae</taxon>
        <taxon>Pentapetalae</taxon>
        <taxon>asterids</taxon>
        <taxon>lamiids</taxon>
        <taxon>Lamiales</taxon>
        <taxon>Pedaliaceae</taxon>
        <taxon>Sesamum</taxon>
    </lineage>
</organism>
<reference evidence="7" key="2">
    <citation type="journal article" date="2024" name="Plant">
        <title>Genomic evolution and insights into agronomic trait innovations of Sesamum species.</title>
        <authorList>
            <person name="Miao H."/>
            <person name="Wang L."/>
            <person name="Qu L."/>
            <person name="Liu H."/>
            <person name="Sun Y."/>
            <person name="Le M."/>
            <person name="Wang Q."/>
            <person name="Wei S."/>
            <person name="Zheng Y."/>
            <person name="Lin W."/>
            <person name="Duan Y."/>
            <person name="Cao H."/>
            <person name="Xiong S."/>
            <person name="Wang X."/>
            <person name="Wei L."/>
            <person name="Li C."/>
            <person name="Ma Q."/>
            <person name="Ju M."/>
            <person name="Zhao R."/>
            <person name="Li G."/>
            <person name="Mu C."/>
            <person name="Tian Q."/>
            <person name="Mei H."/>
            <person name="Zhang T."/>
            <person name="Gao T."/>
            <person name="Zhang H."/>
        </authorList>
    </citation>
    <scope>NUCLEOTIDE SEQUENCE</scope>
    <source>
        <strain evidence="7">K16</strain>
    </source>
</reference>
<dbReference type="PANTHER" id="PTHR33147">
    <property type="entry name" value="DEFENSIN-LIKE PROTEIN 1"/>
    <property type="match status" value="1"/>
</dbReference>
<evidence type="ECO:0000256" key="3">
    <source>
        <dbReference type="ARBA" id="ARBA00022729"/>
    </source>
</evidence>
<dbReference type="AlphaFoldDB" id="A0AAE1WVC7"/>
<dbReference type="PROSITE" id="PS00940">
    <property type="entry name" value="GAMMA_THIONIN"/>
    <property type="match status" value="1"/>
</dbReference>
<dbReference type="Pfam" id="PF00304">
    <property type="entry name" value="Gamma-thionin"/>
    <property type="match status" value="1"/>
</dbReference>
<dbReference type="PRINTS" id="PR00288">
    <property type="entry name" value="PUROTHIONIN"/>
</dbReference>
<dbReference type="SUPFAM" id="SSF57095">
    <property type="entry name" value="Scorpion toxin-like"/>
    <property type="match status" value="1"/>
</dbReference>
<protein>
    <submittedName>
        <fullName evidence="7">Defensin J1-2</fullName>
    </submittedName>
</protein>
<sequence>MASFLRLFAAVSLMLMLVFSSGMVAEARICESKSHRFRGICVRKANCAAVCQTEGFHGGRCRGFRRRVIALSTVKT</sequence>
<keyword evidence="2" id="KW-0964">Secreted</keyword>
<gene>
    <name evidence="7" type="ORF">Sango_1115700</name>
</gene>
<name>A0AAE1WVC7_9LAMI</name>
<feature type="signal peptide" evidence="5">
    <location>
        <begin position="1"/>
        <end position="20"/>
    </location>
</feature>
<comment type="caution">
    <text evidence="7">The sequence shown here is derived from an EMBL/GenBank/DDBJ whole genome shotgun (WGS) entry which is preliminary data.</text>
</comment>
<proteinExistence type="predicted"/>
<dbReference type="InterPro" id="IPR003614">
    <property type="entry name" value="Knottins"/>
</dbReference>
<keyword evidence="3 5" id="KW-0732">Signal</keyword>
<dbReference type="GO" id="GO:0006952">
    <property type="term" value="P:defense response"/>
    <property type="evidence" value="ECO:0007669"/>
    <property type="project" value="InterPro"/>
</dbReference>
<evidence type="ECO:0000313" key="8">
    <source>
        <dbReference type="Proteomes" id="UP001289374"/>
    </source>
</evidence>
<feature type="domain" description="Knottins-like" evidence="6">
    <location>
        <begin position="28"/>
        <end position="67"/>
    </location>
</feature>
<dbReference type="Gene3D" id="3.30.30.10">
    <property type="entry name" value="Knottin, scorpion toxin-like"/>
    <property type="match status" value="1"/>
</dbReference>
<dbReference type="InterPro" id="IPR008176">
    <property type="entry name" value="Defensin_plant"/>
</dbReference>
<keyword evidence="4" id="KW-1015">Disulfide bond</keyword>